<dbReference type="Proteomes" id="UP000187013">
    <property type="component" value="Unassembled WGS sequence"/>
</dbReference>
<dbReference type="InterPro" id="IPR018612">
    <property type="entry name" value="NSRP1_N"/>
</dbReference>
<accession>A0A1Q3AD08</accession>
<name>A0A1Q3AD08_ZYGRO</name>
<dbReference type="AlphaFoldDB" id="A0A1Q3AD08"/>
<dbReference type="GO" id="GO:0000381">
    <property type="term" value="P:regulation of alternative mRNA splicing, via spliceosome"/>
    <property type="evidence" value="ECO:0007669"/>
    <property type="project" value="InterPro"/>
</dbReference>
<gene>
    <name evidence="5" type="ORF">ZYGR_0AK01780</name>
</gene>
<evidence type="ECO:0000259" key="4">
    <source>
        <dbReference type="Pfam" id="PF09745"/>
    </source>
</evidence>
<comment type="similarity">
    <text evidence="1">Belongs to the NSRP1 family.</text>
</comment>
<evidence type="ECO:0000256" key="3">
    <source>
        <dbReference type="SAM" id="MobiDB-lite"/>
    </source>
</evidence>
<evidence type="ECO:0000313" key="5">
    <source>
        <dbReference type="EMBL" id="GAV53676.1"/>
    </source>
</evidence>
<proteinExistence type="inferred from homology"/>
<sequence length="246" mass="28299">MAKRKKPSVFNDDTGADDEDGFMNYVREKADQSRKRAKDSSADLKVTEHKISSQEMPNEAVSDELESSDSRYMDQLLESKKRRELDRLHAQSVKMKLERKLEGSEGAEEIITDGYRQKKEKYERADELAQDEQNEEVIDSRNSILGAEGVALKMIATNTARENYQQPLGSAENHSKPTEIHYSNDIYVNESVRSTLLWEKQDDLSPVQKLECVKKFLQPKKTKQDIDILAKQYSERHNGIKNSKID</sequence>
<comment type="caution">
    <text evidence="5">The sequence shown here is derived from an EMBL/GenBank/DDBJ whole genome shotgun (WGS) entry which is preliminary data.</text>
</comment>
<feature type="compositionally biased region" description="Basic and acidic residues" evidence="3">
    <location>
        <begin position="26"/>
        <end position="52"/>
    </location>
</feature>
<evidence type="ECO:0000256" key="2">
    <source>
        <dbReference type="ARBA" id="ARBA00023054"/>
    </source>
</evidence>
<dbReference type="Pfam" id="PF09745">
    <property type="entry name" value="NSRP1_N"/>
    <property type="match status" value="1"/>
</dbReference>
<dbReference type="OrthoDB" id="4036164at2759"/>
<dbReference type="EMBL" id="BDGX01000037">
    <property type="protein sequence ID" value="GAV53676.1"/>
    <property type="molecule type" value="Genomic_DNA"/>
</dbReference>
<reference evidence="5 6" key="1">
    <citation type="submission" date="2016-08" db="EMBL/GenBank/DDBJ databases">
        <title>Draft genome sequence of allopolyploid Zygosaccharomyces rouxii.</title>
        <authorList>
            <person name="Watanabe J."/>
            <person name="Uehara K."/>
            <person name="Mogi Y."/>
            <person name="Tsukioka Y."/>
        </authorList>
    </citation>
    <scope>NUCLEOTIDE SEQUENCE [LARGE SCALE GENOMIC DNA]</scope>
    <source>
        <strain evidence="5 6">NBRC 110957</strain>
    </source>
</reference>
<evidence type="ECO:0000313" key="6">
    <source>
        <dbReference type="Proteomes" id="UP000187013"/>
    </source>
</evidence>
<evidence type="ECO:0000256" key="1">
    <source>
        <dbReference type="ARBA" id="ARBA00010126"/>
    </source>
</evidence>
<feature type="region of interest" description="Disordered" evidence="3">
    <location>
        <begin position="1"/>
        <end position="71"/>
    </location>
</feature>
<protein>
    <recommendedName>
        <fullName evidence="4">Nuclear speckle splicing regulatory protein 1 N-terminal domain-containing protein</fullName>
    </recommendedName>
</protein>
<feature type="domain" description="Nuclear speckle splicing regulatory protein 1 N-terminal" evidence="4">
    <location>
        <begin position="55"/>
        <end position="138"/>
    </location>
</feature>
<keyword evidence="2" id="KW-0175">Coiled coil</keyword>
<organism evidence="5 6">
    <name type="scientific">Zygosaccharomyces rouxii</name>
    <dbReference type="NCBI Taxonomy" id="4956"/>
    <lineage>
        <taxon>Eukaryota</taxon>
        <taxon>Fungi</taxon>
        <taxon>Dikarya</taxon>
        <taxon>Ascomycota</taxon>
        <taxon>Saccharomycotina</taxon>
        <taxon>Saccharomycetes</taxon>
        <taxon>Saccharomycetales</taxon>
        <taxon>Saccharomycetaceae</taxon>
        <taxon>Zygosaccharomyces</taxon>
    </lineage>
</organism>